<keyword evidence="4 5" id="KW-0862">Zinc</keyword>
<dbReference type="GO" id="GO:0019545">
    <property type="term" value="P:L-arginine catabolic process to succinate"/>
    <property type="evidence" value="ECO:0007669"/>
    <property type="project" value="UniProtKB-UniRule"/>
</dbReference>
<evidence type="ECO:0000256" key="4">
    <source>
        <dbReference type="ARBA" id="ARBA00022833"/>
    </source>
</evidence>
<name>A0A1H5VWJ5_9VIBR</name>
<dbReference type="Proteomes" id="UP000236721">
    <property type="component" value="Unassembled WGS sequence"/>
</dbReference>
<evidence type="ECO:0000256" key="3">
    <source>
        <dbReference type="ARBA" id="ARBA00022801"/>
    </source>
</evidence>
<dbReference type="PIRSF" id="PIRSF017020">
    <property type="entry name" value="AstE"/>
    <property type="match status" value="1"/>
</dbReference>
<comment type="function">
    <text evidence="5">Transforms N(2)-succinylglutamate into succinate and glutamate.</text>
</comment>
<dbReference type="GO" id="GO:0009017">
    <property type="term" value="F:succinylglutamate desuccinylase activity"/>
    <property type="evidence" value="ECO:0007669"/>
    <property type="project" value="UniProtKB-EC"/>
</dbReference>
<dbReference type="Gene3D" id="3.40.630.10">
    <property type="entry name" value="Zn peptidases"/>
    <property type="match status" value="1"/>
</dbReference>
<dbReference type="GO" id="GO:0008270">
    <property type="term" value="F:zinc ion binding"/>
    <property type="evidence" value="ECO:0007669"/>
    <property type="project" value="UniProtKB-UniRule"/>
</dbReference>
<feature type="domain" description="Succinylglutamate desuccinylase/Aspartoacylase catalytic" evidence="7">
    <location>
        <begin position="54"/>
        <end position="244"/>
    </location>
</feature>
<protein>
    <recommendedName>
        <fullName evidence="5">Succinylglutamate desuccinylase</fullName>
        <ecNumber evidence="5">3.5.1.96</ecNumber>
    </recommendedName>
</protein>
<comment type="similarity">
    <text evidence="5">Belongs to the AspA/AstE family. Succinylglutamate desuccinylase subfamily.</text>
</comment>
<feature type="binding site" evidence="5">
    <location>
        <position position="66"/>
    </location>
    <ligand>
        <name>Zn(2+)</name>
        <dbReference type="ChEBI" id="CHEBI:29105"/>
    </ligand>
</feature>
<comment type="pathway">
    <text evidence="5">Amino-acid degradation; L-arginine degradation via AST pathway; L-glutamate and succinate from L-arginine: step 5/5.</text>
</comment>
<dbReference type="InterPro" id="IPR055438">
    <property type="entry name" value="AstE_AspA_cat"/>
</dbReference>
<dbReference type="RefSeq" id="WP_103879540.1">
    <property type="nucleotide sequence ID" value="NZ_FNVG01000005.1"/>
</dbReference>
<dbReference type="GO" id="GO:0019544">
    <property type="term" value="P:L-arginine catabolic process to L-glutamate"/>
    <property type="evidence" value="ECO:0007669"/>
    <property type="project" value="UniProtKB-UniRule"/>
</dbReference>
<gene>
    <name evidence="5" type="primary">astE</name>
    <name evidence="8" type="ORF">SAMN04488244_10523</name>
</gene>
<dbReference type="InterPro" id="IPR016681">
    <property type="entry name" value="SuccinylGlu_desuccinylase"/>
</dbReference>
<feature type="binding site" evidence="5">
    <location>
        <position position="155"/>
    </location>
    <ligand>
        <name>Zn(2+)</name>
        <dbReference type="ChEBI" id="CHEBI:29105"/>
    </ligand>
</feature>
<evidence type="ECO:0000313" key="8">
    <source>
        <dbReference type="EMBL" id="SEF91231.1"/>
    </source>
</evidence>
<dbReference type="Pfam" id="PF04952">
    <property type="entry name" value="AstE_AspA_hybrid"/>
    <property type="match status" value="1"/>
</dbReference>
<dbReference type="InterPro" id="IPR007036">
    <property type="entry name" value="Aste_AspA_hybrid_dom"/>
</dbReference>
<keyword evidence="2 5" id="KW-0479">Metal-binding</keyword>
<sequence length="342" mass="38794">MTKSLFRQSFLKDTLETETEFTAQSQVTPDGVKMDLSYRGVLEVTPSHLDEDSKHIIISCGIHGDETAPMELVSKMVDDIESGFLKLKARCLFIIAHPEATNRHTRFIDENLNRLFGSKDHAVSREVAIAKHLKSLVEAFYQGTEEANRWHLDLHCAIRESKHYSFVVSPRSRHAVRSKALFDYVASAHMDAVLLSNAPSSTFSWFSAENYGAQALTMELGRVARIGDNDLDKLLAFDIATRDLIAEEVPEHLAKQPTIYRVSRTIVRHHDDFDFLFDDDVENFTEFKHGEVFGHDGDKPLMAKNDHEAVVFPNRKVAIGQRAALMVVKVATRYEDDQLVYD</sequence>
<comment type="cofactor">
    <cofactor evidence="5">
        <name>Zn(2+)</name>
        <dbReference type="ChEBI" id="CHEBI:29105"/>
    </cofactor>
    <text evidence="5">Binds 1 zinc ion per subunit.</text>
</comment>
<reference evidence="9" key="1">
    <citation type="submission" date="2016-10" db="EMBL/GenBank/DDBJ databases">
        <authorList>
            <person name="Varghese N."/>
            <person name="Submissions S."/>
        </authorList>
    </citation>
    <scope>NUCLEOTIDE SEQUENCE [LARGE SCALE GENOMIC DNA]</scope>
    <source>
        <strain evidence="9">CGMCC 1.7062</strain>
    </source>
</reference>
<dbReference type="AlphaFoldDB" id="A0A1H5VWJ5"/>
<evidence type="ECO:0000259" key="7">
    <source>
        <dbReference type="Pfam" id="PF24827"/>
    </source>
</evidence>
<accession>A0A1H5VWJ5</accession>
<evidence type="ECO:0000256" key="1">
    <source>
        <dbReference type="ARBA" id="ARBA00022503"/>
    </source>
</evidence>
<dbReference type="GO" id="GO:0016788">
    <property type="term" value="F:hydrolase activity, acting on ester bonds"/>
    <property type="evidence" value="ECO:0007669"/>
    <property type="project" value="UniProtKB-UniRule"/>
</dbReference>
<comment type="catalytic activity">
    <reaction evidence="5">
        <text>N-succinyl-L-glutamate + H2O = L-glutamate + succinate</text>
        <dbReference type="Rhea" id="RHEA:15169"/>
        <dbReference type="ChEBI" id="CHEBI:15377"/>
        <dbReference type="ChEBI" id="CHEBI:29985"/>
        <dbReference type="ChEBI" id="CHEBI:30031"/>
        <dbReference type="ChEBI" id="CHEBI:58763"/>
        <dbReference type="EC" id="3.5.1.96"/>
    </reaction>
</comment>
<evidence type="ECO:0000256" key="2">
    <source>
        <dbReference type="ARBA" id="ARBA00022723"/>
    </source>
</evidence>
<dbReference type="EMBL" id="FNVG01000005">
    <property type="protein sequence ID" value="SEF91231.1"/>
    <property type="molecule type" value="Genomic_DNA"/>
</dbReference>
<feature type="binding site" evidence="5">
    <location>
        <position position="63"/>
    </location>
    <ligand>
        <name>Zn(2+)</name>
        <dbReference type="ChEBI" id="CHEBI:29105"/>
    </ligand>
</feature>
<proteinExistence type="inferred from homology"/>
<dbReference type="HAMAP" id="MF_00767">
    <property type="entry name" value="Arg_catab_AstE"/>
    <property type="match status" value="1"/>
</dbReference>
<evidence type="ECO:0000259" key="6">
    <source>
        <dbReference type="Pfam" id="PF04952"/>
    </source>
</evidence>
<dbReference type="EC" id="3.5.1.96" evidence="5"/>
<keyword evidence="9" id="KW-1185">Reference proteome</keyword>
<dbReference type="UniPathway" id="UPA00185">
    <property type="reaction ID" value="UER00283"/>
</dbReference>
<dbReference type="CDD" id="cd03855">
    <property type="entry name" value="M14_ASTE"/>
    <property type="match status" value="1"/>
</dbReference>
<organism evidence="8 9">
    <name type="scientific">Vibrio hangzhouensis</name>
    <dbReference type="NCBI Taxonomy" id="462991"/>
    <lineage>
        <taxon>Bacteria</taxon>
        <taxon>Pseudomonadati</taxon>
        <taxon>Pseudomonadota</taxon>
        <taxon>Gammaproteobacteria</taxon>
        <taxon>Vibrionales</taxon>
        <taxon>Vibrionaceae</taxon>
        <taxon>Vibrio</taxon>
    </lineage>
</organism>
<keyword evidence="3 5" id="KW-0378">Hydrolase</keyword>
<dbReference type="SUPFAM" id="SSF53187">
    <property type="entry name" value="Zn-dependent exopeptidases"/>
    <property type="match status" value="1"/>
</dbReference>
<dbReference type="OrthoDB" id="5290473at2"/>
<dbReference type="Pfam" id="PF24827">
    <property type="entry name" value="AstE_AspA_cat"/>
    <property type="match status" value="1"/>
</dbReference>
<dbReference type="PANTHER" id="PTHR15162:SF7">
    <property type="entry name" value="SUCCINYLGLUTAMATE DESUCCINYLASE"/>
    <property type="match status" value="1"/>
</dbReference>
<evidence type="ECO:0000256" key="5">
    <source>
        <dbReference type="HAMAP-Rule" id="MF_00767"/>
    </source>
</evidence>
<feature type="domain" description="AstE/AspA barrel-sandwich hybrid" evidence="6">
    <location>
        <begin position="256"/>
        <end position="329"/>
    </location>
</feature>
<dbReference type="PANTHER" id="PTHR15162">
    <property type="entry name" value="ASPARTOACYLASE"/>
    <property type="match status" value="1"/>
</dbReference>
<evidence type="ECO:0000313" key="9">
    <source>
        <dbReference type="Proteomes" id="UP000236721"/>
    </source>
</evidence>
<dbReference type="NCBIfam" id="NF003706">
    <property type="entry name" value="PRK05324.1"/>
    <property type="match status" value="1"/>
</dbReference>
<dbReference type="InterPro" id="IPR050178">
    <property type="entry name" value="AspA/AstE_fam"/>
</dbReference>
<feature type="active site" evidence="5">
    <location>
        <position position="219"/>
    </location>
</feature>
<keyword evidence="1 5" id="KW-0056">Arginine metabolism</keyword>